<protein>
    <submittedName>
        <fullName evidence="1">Uncharacterized protein</fullName>
    </submittedName>
</protein>
<organism evidence="1">
    <name type="scientific">Cacopsylla melanoneura</name>
    <dbReference type="NCBI Taxonomy" id="428564"/>
    <lineage>
        <taxon>Eukaryota</taxon>
        <taxon>Metazoa</taxon>
        <taxon>Ecdysozoa</taxon>
        <taxon>Arthropoda</taxon>
        <taxon>Hexapoda</taxon>
        <taxon>Insecta</taxon>
        <taxon>Pterygota</taxon>
        <taxon>Neoptera</taxon>
        <taxon>Paraneoptera</taxon>
        <taxon>Hemiptera</taxon>
        <taxon>Sternorrhyncha</taxon>
        <taxon>Psylloidea</taxon>
        <taxon>Psyllidae</taxon>
        <taxon>Psyllinae</taxon>
        <taxon>Cacopsylla</taxon>
    </lineage>
</organism>
<name>A0A8D8M922_9HEMI</name>
<proteinExistence type="predicted"/>
<dbReference type="AlphaFoldDB" id="A0A8D8M922"/>
<dbReference type="EMBL" id="HBUF01046353">
    <property type="protein sequence ID" value="CAG6619817.1"/>
    <property type="molecule type" value="Transcribed_RNA"/>
</dbReference>
<sequence>MWCIPEYQQHIPSFFFEADMCQNTANFSTLSLFVTFKQSVSFQPSRLETILHKTPLSFYVPFPFFFKNFKLYYLFTTMVYYRNSVKGAFFLDGLHILTRVWVMITLSNRVGRIFHMRLQGSNQKETL</sequence>
<reference evidence="1" key="1">
    <citation type="submission" date="2021-05" db="EMBL/GenBank/DDBJ databases">
        <authorList>
            <person name="Alioto T."/>
            <person name="Alioto T."/>
            <person name="Gomez Garrido J."/>
        </authorList>
    </citation>
    <scope>NUCLEOTIDE SEQUENCE</scope>
</reference>
<evidence type="ECO:0000313" key="1">
    <source>
        <dbReference type="EMBL" id="CAG6619817.1"/>
    </source>
</evidence>
<accession>A0A8D8M922</accession>